<dbReference type="RefSeq" id="WP_143039988.1">
    <property type="nucleotide sequence ID" value="NZ_FNXF01000021.1"/>
</dbReference>
<sequence>MNTSAGEFLTFKTPGGYTRSVPVDRLVFNEHSCSQSGTSYYFKEMGELENDPYNSTRLSQTTAEELNRYKKLYSSVPVTFTSSD</sequence>
<gene>
    <name evidence="1" type="ORF">SAMN05660691_03819</name>
</gene>
<dbReference type="EMBL" id="FNXF01000021">
    <property type="protein sequence ID" value="SEI11404.1"/>
    <property type="molecule type" value="Genomic_DNA"/>
</dbReference>
<evidence type="ECO:0000313" key="1">
    <source>
        <dbReference type="EMBL" id="SEI11404.1"/>
    </source>
</evidence>
<accession>A0A1H6NL71</accession>
<dbReference type="Proteomes" id="UP000199371">
    <property type="component" value="Unassembled WGS sequence"/>
</dbReference>
<dbReference type="OrthoDB" id="9997532at2"/>
<dbReference type="STRING" id="173990.SAMN05660691_03819"/>
<name>A0A1H6NL71_9GAMM</name>
<dbReference type="AlphaFoldDB" id="A0A1H6NL71"/>
<organism evidence="1 2">
    <name type="scientific">Rheinheimera pacifica</name>
    <dbReference type="NCBI Taxonomy" id="173990"/>
    <lineage>
        <taxon>Bacteria</taxon>
        <taxon>Pseudomonadati</taxon>
        <taxon>Pseudomonadota</taxon>
        <taxon>Gammaproteobacteria</taxon>
        <taxon>Chromatiales</taxon>
        <taxon>Chromatiaceae</taxon>
        <taxon>Rheinheimera</taxon>
    </lineage>
</organism>
<evidence type="ECO:0000313" key="2">
    <source>
        <dbReference type="Proteomes" id="UP000199371"/>
    </source>
</evidence>
<protein>
    <submittedName>
        <fullName evidence="1">Uncharacterized protein</fullName>
    </submittedName>
</protein>
<keyword evidence="2" id="KW-1185">Reference proteome</keyword>
<proteinExistence type="predicted"/>
<reference evidence="2" key="1">
    <citation type="submission" date="2016-10" db="EMBL/GenBank/DDBJ databases">
        <authorList>
            <person name="Varghese N."/>
            <person name="Submissions S."/>
        </authorList>
    </citation>
    <scope>NUCLEOTIDE SEQUENCE [LARGE SCALE GENOMIC DNA]</scope>
    <source>
        <strain evidence="2">DSM 17616</strain>
    </source>
</reference>